<accession>A0A6P1XXR3</accession>
<keyword evidence="2" id="KW-0378">Hydrolase</keyword>
<keyword evidence="2" id="KW-0255">Endonuclease</keyword>
<gene>
    <name evidence="2" type="ORF">GWP43_00475</name>
</gene>
<organism evidence="2 3">
    <name type="scientific">Treponema vincentii</name>
    <dbReference type="NCBI Taxonomy" id="69710"/>
    <lineage>
        <taxon>Bacteria</taxon>
        <taxon>Pseudomonadati</taxon>
        <taxon>Spirochaetota</taxon>
        <taxon>Spirochaetia</taxon>
        <taxon>Spirochaetales</taxon>
        <taxon>Treponemataceae</taxon>
        <taxon>Treponema</taxon>
    </lineage>
</organism>
<protein>
    <submittedName>
        <fullName evidence="2">Endonuclease/exonuclease/phosphatase family protein</fullName>
    </submittedName>
</protein>
<dbReference type="InterPro" id="IPR036691">
    <property type="entry name" value="Endo/exonu/phosph_ase_sf"/>
</dbReference>
<keyword evidence="2" id="KW-0540">Nuclease</keyword>
<dbReference type="GO" id="GO:0004527">
    <property type="term" value="F:exonuclease activity"/>
    <property type="evidence" value="ECO:0007669"/>
    <property type="project" value="UniProtKB-KW"/>
</dbReference>
<evidence type="ECO:0000313" key="3">
    <source>
        <dbReference type="Proteomes" id="UP000464374"/>
    </source>
</evidence>
<feature type="domain" description="Endonuclease/exonuclease/phosphatase" evidence="1">
    <location>
        <begin position="36"/>
        <end position="246"/>
    </location>
</feature>
<evidence type="ECO:0000259" key="1">
    <source>
        <dbReference type="Pfam" id="PF03372"/>
    </source>
</evidence>
<dbReference type="InterPro" id="IPR005135">
    <property type="entry name" value="Endo/exonuclease/phosphatase"/>
</dbReference>
<dbReference type="EMBL" id="CP048020">
    <property type="protein sequence ID" value="QHX42181.1"/>
    <property type="molecule type" value="Genomic_DNA"/>
</dbReference>
<dbReference type="AlphaFoldDB" id="A0A6P1XXR3"/>
<reference evidence="2 3" key="1">
    <citation type="submission" date="2020-01" db="EMBL/GenBank/DDBJ databases">
        <title>Complete genome sequence of a human oral phylogroup 1 Treponema sp. strain ATCC 700766, originally isolated from periodontitis dental plaque.</title>
        <authorList>
            <person name="Chan Y."/>
            <person name="Huo Y.-B."/>
            <person name="Yu X.-L."/>
            <person name="Zeng H."/>
            <person name="Leung W.-K."/>
            <person name="Watt R.M."/>
        </authorList>
    </citation>
    <scope>NUCLEOTIDE SEQUENCE [LARGE SCALE GENOMIC DNA]</scope>
    <source>
        <strain evidence="2 3">OMZ 804</strain>
    </source>
</reference>
<dbReference type="KEGG" id="trz:GWP43_00475"/>
<dbReference type="Pfam" id="PF03372">
    <property type="entry name" value="Exo_endo_phos"/>
    <property type="match status" value="1"/>
</dbReference>
<name>A0A6P1XXR3_9SPIR</name>
<keyword evidence="2" id="KW-0269">Exonuclease</keyword>
<dbReference type="GO" id="GO:0004519">
    <property type="term" value="F:endonuclease activity"/>
    <property type="evidence" value="ECO:0007669"/>
    <property type="project" value="UniProtKB-KW"/>
</dbReference>
<proteinExistence type="predicted"/>
<dbReference type="Gene3D" id="3.60.10.10">
    <property type="entry name" value="Endonuclease/exonuclease/phosphatase"/>
    <property type="match status" value="1"/>
</dbReference>
<sequence length="254" mass="30160">MKIITWNMHYCNYHAFQSKELHEYHYLNHLSAWEFMIKKVKPDIALLQEVNPVRKYSDNLIYQKSHTSEDEQIFQWGTGIYISQQIKDTYKIIDLTEEFFPRNSKYDGKSVLIKMTTSDKKDLFILSLHTDTKGYSNESKDITVDHLNYIFRDEIIQKIGTNYIVGGDFNIDEKMYNGKYDGIFKNLYDKGFISVVDKPMQTFYGDNCGNQSYFMDDYIFINNSMINYNKKSFIWNYGLVKSYSDHTIVETNIF</sequence>
<evidence type="ECO:0000313" key="2">
    <source>
        <dbReference type="EMBL" id="QHX42181.1"/>
    </source>
</evidence>
<dbReference type="SUPFAM" id="SSF56219">
    <property type="entry name" value="DNase I-like"/>
    <property type="match status" value="1"/>
</dbReference>
<dbReference type="RefSeq" id="WP_162661995.1">
    <property type="nucleotide sequence ID" value="NZ_CP048020.1"/>
</dbReference>
<dbReference type="Proteomes" id="UP000464374">
    <property type="component" value="Chromosome"/>
</dbReference>